<organism evidence="2 3">
    <name type="scientific">Stichopus japonicus</name>
    <name type="common">Sea cucumber</name>
    <dbReference type="NCBI Taxonomy" id="307972"/>
    <lineage>
        <taxon>Eukaryota</taxon>
        <taxon>Metazoa</taxon>
        <taxon>Echinodermata</taxon>
        <taxon>Eleutherozoa</taxon>
        <taxon>Echinozoa</taxon>
        <taxon>Holothuroidea</taxon>
        <taxon>Aspidochirotacea</taxon>
        <taxon>Aspidochirotida</taxon>
        <taxon>Stichopodidae</taxon>
        <taxon>Apostichopus</taxon>
    </lineage>
</organism>
<dbReference type="InterPro" id="IPR041588">
    <property type="entry name" value="Integrase_H2C2"/>
</dbReference>
<gene>
    <name evidence="2" type="ORF">BSL78_19150</name>
</gene>
<dbReference type="EMBL" id="MRZV01000809">
    <property type="protein sequence ID" value="PIK44003.1"/>
    <property type="molecule type" value="Genomic_DNA"/>
</dbReference>
<reference evidence="2 3" key="1">
    <citation type="journal article" date="2017" name="PLoS Biol.">
        <title>The sea cucumber genome provides insights into morphological evolution and visceral regeneration.</title>
        <authorList>
            <person name="Zhang X."/>
            <person name="Sun L."/>
            <person name="Yuan J."/>
            <person name="Sun Y."/>
            <person name="Gao Y."/>
            <person name="Zhang L."/>
            <person name="Li S."/>
            <person name="Dai H."/>
            <person name="Hamel J.F."/>
            <person name="Liu C."/>
            <person name="Yu Y."/>
            <person name="Liu S."/>
            <person name="Lin W."/>
            <person name="Guo K."/>
            <person name="Jin S."/>
            <person name="Xu P."/>
            <person name="Storey K.B."/>
            <person name="Huan P."/>
            <person name="Zhang T."/>
            <person name="Zhou Y."/>
            <person name="Zhang J."/>
            <person name="Lin C."/>
            <person name="Li X."/>
            <person name="Xing L."/>
            <person name="Huo D."/>
            <person name="Sun M."/>
            <person name="Wang L."/>
            <person name="Mercier A."/>
            <person name="Li F."/>
            <person name="Yang H."/>
            <person name="Xiang J."/>
        </authorList>
    </citation>
    <scope>NUCLEOTIDE SEQUENCE [LARGE SCALE GENOMIC DNA]</scope>
    <source>
        <strain evidence="2">Shaxun</strain>
        <tissue evidence="2">Muscle</tissue>
    </source>
</reference>
<dbReference type="Gene3D" id="1.10.340.70">
    <property type="match status" value="1"/>
</dbReference>
<protein>
    <recommendedName>
        <fullName evidence="1">Integrase zinc-binding domain-containing protein</fullName>
    </recommendedName>
</protein>
<accession>A0A2G8K7S1</accession>
<feature type="domain" description="Integrase zinc-binding" evidence="1">
    <location>
        <begin position="65"/>
        <end position="113"/>
    </location>
</feature>
<dbReference type="Pfam" id="PF17921">
    <property type="entry name" value="Integrase_H2C2"/>
    <property type="match status" value="1"/>
</dbReference>
<dbReference type="Gene3D" id="3.30.420.10">
    <property type="entry name" value="Ribonuclease H-like superfamily/Ribonuclease H"/>
    <property type="match status" value="1"/>
</dbReference>
<dbReference type="AlphaFoldDB" id="A0A2G8K7S1"/>
<dbReference type="InterPro" id="IPR036397">
    <property type="entry name" value="RNaseH_sf"/>
</dbReference>
<proteinExistence type="predicted"/>
<dbReference type="InterPro" id="IPR012337">
    <property type="entry name" value="RNaseH-like_sf"/>
</dbReference>
<dbReference type="STRING" id="307972.A0A2G8K7S1"/>
<dbReference type="PANTHER" id="PTHR47331:SF1">
    <property type="entry name" value="GAG-LIKE PROTEIN"/>
    <property type="match status" value="1"/>
</dbReference>
<evidence type="ECO:0000259" key="1">
    <source>
        <dbReference type="Pfam" id="PF17921"/>
    </source>
</evidence>
<evidence type="ECO:0000313" key="2">
    <source>
        <dbReference type="EMBL" id="PIK44003.1"/>
    </source>
</evidence>
<dbReference type="SUPFAM" id="SSF53098">
    <property type="entry name" value="Ribonuclease H-like"/>
    <property type="match status" value="1"/>
</dbReference>
<comment type="caution">
    <text evidence="2">The sequence shown here is derived from an EMBL/GenBank/DDBJ whole genome shotgun (WGS) entry which is preliminary data.</text>
</comment>
<dbReference type="GO" id="GO:0003676">
    <property type="term" value="F:nucleic acid binding"/>
    <property type="evidence" value="ECO:0007669"/>
    <property type="project" value="InterPro"/>
</dbReference>
<dbReference type="Proteomes" id="UP000230750">
    <property type="component" value="Unassembled WGS sequence"/>
</dbReference>
<evidence type="ECO:0000313" key="3">
    <source>
        <dbReference type="Proteomes" id="UP000230750"/>
    </source>
</evidence>
<keyword evidence="3" id="KW-1185">Reference proteome</keyword>
<sequence length="256" mass="29829">MAENYWIRETQKKLRDDMEKGTFKSLSPFVKDDIIYVGGRVGNGLFSYDMRHPALLPRDDHISYLITRNVHERGHYGVATTAAKIRNRYWIVGVTSLAKKVKFRCVNCRAFNHKAETQLMANLPVERLAPFTPPFHFTACDYFGPIVVKVGRNKTTKHYGVIFTCLNTRAVHLEVAVDCSTMEFLQVLRRFFAIRGHPKLIQSDNGTQFVGAQRQLREMVKGWEKDELKEFCAERQVTWKFIHLWLHIKMDVQNHL</sequence>
<dbReference type="OrthoDB" id="10049357at2759"/>
<name>A0A2G8K7S1_STIJA</name>
<dbReference type="PANTHER" id="PTHR47331">
    <property type="entry name" value="PHD-TYPE DOMAIN-CONTAINING PROTEIN"/>
    <property type="match status" value="1"/>
</dbReference>